<proteinExistence type="predicted"/>
<evidence type="ECO:0000256" key="1">
    <source>
        <dbReference type="ARBA" id="ARBA00004141"/>
    </source>
</evidence>
<dbReference type="EMBL" id="CAJRGZ010000022">
    <property type="protein sequence ID" value="CAG5175097.1"/>
    <property type="molecule type" value="Genomic_DNA"/>
</dbReference>
<dbReference type="RefSeq" id="XP_043171531.1">
    <property type="nucleotide sequence ID" value="XM_043315596.1"/>
</dbReference>
<comment type="caution">
    <text evidence="8">The sequence shown here is derived from an EMBL/GenBank/DDBJ whole genome shotgun (WGS) entry which is preliminary data.</text>
</comment>
<dbReference type="CDD" id="cd00067">
    <property type="entry name" value="GAL4"/>
    <property type="match status" value="1"/>
</dbReference>
<dbReference type="InterPro" id="IPR053175">
    <property type="entry name" value="DHMBA_Reg_Transcription_Factor"/>
</dbReference>
<reference evidence="8" key="1">
    <citation type="submission" date="2021-05" db="EMBL/GenBank/DDBJ databases">
        <authorList>
            <person name="Stam R."/>
        </authorList>
    </citation>
    <scope>NUCLEOTIDE SEQUENCE</scope>
    <source>
        <strain evidence="8">CS162</strain>
    </source>
</reference>
<dbReference type="GO" id="GO:0016020">
    <property type="term" value="C:membrane"/>
    <property type="evidence" value="ECO:0007669"/>
    <property type="project" value="UniProtKB-SubCell"/>
</dbReference>
<keyword evidence="5" id="KW-0539">Nucleus</keyword>
<dbReference type="Pfam" id="PF03124">
    <property type="entry name" value="EXS"/>
    <property type="match status" value="1"/>
</dbReference>
<dbReference type="GO" id="GO:0008270">
    <property type="term" value="F:zinc ion binding"/>
    <property type="evidence" value="ECO:0007669"/>
    <property type="project" value="InterPro"/>
</dbReference>
<dbReference type="AlphaFoldDB" id="A0A8J2I549"/>
<feature type="transmembrane region" description="Helical" evidence="6">
    <location>
        <begin position="70"/>
        <end position="92"/>
    </location>
</feature>
<evidence type="ECO:0000256" key="5">
    <source>
        <dbReference type="ARBA" id="ARBA00023242"/>
    </source>
</evidence>
<evidence type="ECO:0000256" key="4">
    <source>
        <dbReference type="ARBA" id="ARBA00023136"/>
    </source>
</evidence>
<feature type="transmembrane region" description="Helical" evidence="6">
    <location>
        <begin position="104"/>
        <end position="124"/>
    </location>
</feature>
<evidence type="ECO:0000313" key="9">
    <source>
        <dbReference type="Proteomes" id="UP000676310"/>
    </source>
</evidence>
<keyword evidence="4 6" id="KW-0472">Membrane</keyword>
<evidence type="ECO:0000313" key="8">
    <source>
        <dbReference type="EMBL" id="CAG5175097.1"/>
    </source>
</evidence>
<dbReference type="Proteomes" id="UP000676310">
    <property type="component" value="Unassembled WGS sequence"/>
</dbReference>
<protein>
    <recommendedName>
        <fullName evidence="7">EXS domain-containing protein</fullName>
    </recommendedName>
</protein>
<dbReference type="GeneID" id="67020025"/>
<evidence type="ECO:0000259" key="7">
    <source>
        <dbReference type="PROSITE" id="PS51380"/>
    </source>
</evidence>
<comment type="subcellular location">
    <subcellularLocation>
        <location evidence="1">Membrane</location>
        <topology evidence="1">Multi-pass membrane protein</topology>
    </subcellularLocation>
</comment>
<organism evidence="8 9">
    <name type="scientific">Alternaria atra</name>
    <dbReference type="NCBI Taxonomy" id="119953"/>
    <lineage>
        <taxon>Eukaryota</taxon>
        <taxon>Fungi</taxon>
        <taxon>Dikarya</taxon>
        <taxon>Ascomycota</taxon>
        <taxon>Pezizomycotina</taxon>
        <taxon>Dothideomycetes</taxon>
        <taxon>Pleosporomycetidae</taxon>
        <taxon>Pleosporales</taxon>
        <taxon>Pleosporineae</taxon>
        <taxon>Pleosporaceae</taxon>
        <taxon>Alternaria</taxon>
        <taxon>Alternaria sect. Ulocladioides</taxon>
    </lineage>
</organism>
<feature type="domain" description="EXS" evidence="7">
    <location>
        <begin position="190"/>
        <end position="415"/>
    </location>
</feature>
<keyword evidence="3 6" id="KW-1133">Transmembrane helix</keyword>
<evidence type="ECO:0000256" key="2">
    <source>
        <dbReference type="ARBA" id="ARBA00022692"/>
    </source>
</evidence>
<keyword evidence="2 6" id="KW-0812">Transmembrane</keyword>
<name>A0A8J2I549_9PLEO</name>
<dbReference type="PANTHER" id="PTHR38791">
    <property type="entry name" value="ZN(II)2CYS6 TRANSCRIPTION FACTOR (EUROFUNG)-RELATED-RELATED"/>
    <property type="match status" value="1"/>
</dbReference>
<sequence>MDGDPAVEPEIDGFSRVLPLPYRVALIIVLGIWAWGLNLHYLTLIKIDVPSLIRYPGRTSPRHIPHHLSCYRIATFLSIPLALSLFLFWALTHGSPKDIAGWEILPNLYLLVLVIGFVVPLPFVSRNGRSRTLATLKRISIGGIAEAHDGKFGDILLADALTSYAKVLGDLFVSLCMFFSSSHSSTGPPNRNCGGAFWVPFIIAVPSMIRLRQCITEYYRVQKANKQTGQISPATGWGGQHLANALKYSTAFPVIVLSALQRSPDPSRFGVSEATLFHMWLVAVVVNSGYSYYWDVAKDWDLTLFSNARTRDSPEYPWGLRRHRWFHAKEFYYAAIVVDAMLRCTWSLKLSVHLDHFNDLEGGIFTMEVLEVLRRWIWIFFRVETEWCDQQRPNCSSCIRVGIACTGYRDTTNIRISDQTDFVRTKALANTKTPLKQRFTGEPKVKLKVRHLPQDLLIMGRDMFFTYYVSDFSRTWDFLYNYLDSSHAPKHISLCIEAVSLAFLSHQVSSQTARDLGRRKYCEALRKINIALQDPVTAKATSTFEGALLMDLFEKIMKSASEINTSRHAHIEGALALVKLRGVESFKEGTEMRALMGLSLNSTVCSLSTGQPVDDAIRQIRVHAAQFVNTDYPKWKLSGLMLEVTDLAAEMRQGRMTTEERIAKSAYFDRELELVALEASPVWTYERRNLHGAHGERLVPDGFPLVYDVYPDRMVTQMWNVLRIARMLLCEEIIQSCAMGSDLEMTAQSALPQMTDCDLVAKHKLPSGSTGKQHTHSMPHILDIYILIFSLYVVAWSKSCPQAAVDWSVKQLQHIADHFAIKEAAIILEILKKQKLKESLDPWALILEESTFKAKKTVKAVLNTEKERVPNPRNSSPVEKNPRHSRAFVLADLDERKDQTVLVSPQTYRASGHISSASGHLWMQSAPGHDTGTNCNHDTLPEIPGYYPTPRLPPNTFKPSPLIAGLPPGWHIGT</sequence>
<dbReference type="OrthoDB" id="2159384at2759"/>
<dbReference type="PANTHER" id="PTHR38791:SF1">
    <property type="entry name" value="TRANSCRIPTION FACTOR, PUTATIVE-RELATED"/>
    <property type="match status" value="1"/>
</dbReference>
<gene>
    <name evidence="8" type="ORF">ALTATR162_LOCUS7968</name>
</gene>
<evidence type="ECO:0000256" key="6">
    <source>
        <dbReference type="SAM" id="Phobius"/>
    </source>
</evidence>
<dbReference type="GO" id="GO:0000981">
    <property type="term" value="F:DNA-binding transcription factor activity, RNA polymerase II-specific"/>
    <property type="evidence" value="ECO:0007669"/>
    <property type="project" value="InterPro"/>
</dbReference>
<dbReference type="PROSITE" id="PS51380">
    <property type="entry name" value="EXS"/>
    <property type="match status" value="1"/>
</dbReference>
<feature type="transmembrane region" description="Helical" evidence="6">
    <location>
        <begin position="24"/>
        <end position="49"/>
    </location>
</feature>
<dbReference type="InterPro" id="IPR004342">
    <property type="entry name" value="EXS_C"/>
</dbReference>
<dbReference type="InterPro" id="IPR001138">
    <property type="entry name" value="Zn2Cys6_DnaBD"/>
</dbReference>
<accession>A0A8J2I549</accession>
<keyword evidence="9" id="KW-1185">Reference proteome</keyword>
<evidence type="ECO:0000256" key="3">
    <source>
        <dbReference type="ARBA" id="ARBA00022989"/>
    </source>
</evidence>